<reference evidence="1" key="1">
    <citation type="journal article" date="2014" name="Front. Microbiol.">
        <title>High frequency of phylogenetically diverse reductive dehalogenase-homologous genes in deep subseafloor sedimentary metagenomes.</title>
        <authorList>
            <person name="Kawai M."/>
            <person name="Futagami T."/>
            <person name="Toyoda A."/>
            <person name="Takaki Y."/>
            <person name="Nishi S."/>
            <person name="Hori S."/>
            <person name="Arai W."/>
            <person name="Tsubouchi T."/>
            <person name="Morono Y."/>
            <person name="Uchiyama I."/>
            <person name="Ito T."/>
            <person name="Fujiyama A."/>
            <person name="Inagaki F."/>
            <person name="Takami H."/>
        </authorList>
    </citation>
    <scope>NUCLEOTIDE SEQUENCE</scope>
    <source>
        <strain evidence="1">Expedition CK06-06</strain>
    </source>
</reference>
<comment type="caution">
    <text evidence="1">The sequence shown here is derived from an EMBL/GenBank/DDBJ whole genome shotgun (WGS) entry which is preliminary data.</text>
</comment>
<sequence>LKNMLPFPPFLKLKMIFIPYGLFADISNNFKRK</sequence>
<dbReference type="EMBL" id="BART01022346">
    <property type="protein sequence ID" value="GAG95228.1"/>
    <property type="molecule type" value="Genomic_DNA"/>
</dbReference>
<evidence type="ECO:0000313" key="1">
    <source>
        <dbReference type="EMBL" id="GAG95228.1"/>
    </source>
</evidence>
<accession>X1CG34</accession>
<gene>
    <name evidence="1" type="ORF">S01H4_40925</name>
</gene>
<protein>
    <submittedName>
        <fullName evidence="1">Uncharacterized protein</fullName>
    </submittedName>
</protein>
<proteinExistence type="predicted"/>
<organism evidence="1">
    <name type="scientific">marine sediment metagenome</name>
    <dbReference type="NCBI Taxonomy" id="412755"/>
    <lineage>
        <taxon>unclassified sequences</taxon>
        <taxon>metagenomes</taxon>
        <taxon>ecological metagenomes</taxon>
    </lineage>
</organism>
<dbReference type="AlphaFoldDB" id="X1CG34"/>
<feature type="non-terminal residue" evidence="1">
    <location>
        <position position="1"/>
    </location>
</feature>
<name>X1CG34_9ZZZZ</name>